<feature type="transmembrane region" description="Helical" evidence="7">
    <location>
        <begin position="50"/>
        <end position="80"/>
    </location>
</feature>
<dbReference type="Proteomes" id="UP000320876">
    <property type="component" value="Unassembled WGS sequence"/>
</dbReference>
<keyword evidence="3" id="KW-1003">Cell membrane</keyword>
<comment type="caution">
    <text evidence="9">The sequence shown here is derived from an EMBL/GenBank/DDBJ whole genome shotgun (WGS) entry which is preliminary data.</text>
</comment>
<keyword evidence="2 7" id="KW-0813">Transport</keyword>
<dbReference type="AlphaFoldDB" id="A0A542DD08"/>
<keyword evidence="10" id="KW-1185">Reference proteome</keyword>
<dbReference type="PANTHER" id="PTHR47737:SF1">
    <property type="entry name" value="GLYCINE BETAINE_PROLINE BETAINE TRANSPORT SYSTEM PERMEASE PROTEIN PROW"/>
    <property type="match status" value="1"/>
</dbReference>
<evidence type="ECO:0000256" key="3">
    <source>
        <dbReference type="ARBA" id="ARBA00022475"/>
    </source>
</evidence>
<proteinExistence type="inferred from homology"/>
<evidence type="ECO:0000256" key="7">
    <source>
        <dbReference type="RuleBase" id="RU363032"/>
    </source>
</evidence>
<evidence type="ECO:0000313" key="9">
    <source>
        <dbReference type="EMBL" id="TQJ00957.1"/>
    </source>
</evidence>
<dbReference type="GO" id="GO:0005275">
    <property type="term" value="F:amine transmembrane transporter activity"/>
    <property type="evidence" value="ECO:0007669"/>
    <property type="project" value="TreeGrafter"/>
</dbReference>
<dbReference type="PANTHER" id="PTHR47737">
    <property type="entry name" value="GLYCINE BETAINE/PROLINE BETAINE TRANSPORT SYSTEM PERMEASE PROTEIN PROW"/>
    <property type="match status" value="1"/>
</dbReference>
<comment type="similarity">
    <text evidence="7">Belongs to the binding-protein-dependent transport system permease family.</text>
</comment>
<dbReference type="InterPro" id="IPR000515">
    <property type="entry name" value="MetI-like"/>
</dbReference>
<evidence type="ECO:0000259" key="8">
    <source>
        <dbReference type="PROSITE" id="PS50928"/>
    </source>
</evidence>
<dbReference type="SUPFAM" id="SSF161098">
    <property type="entry name" value="MetI-like"/>
    <property type="match status" value="1"/>
</dbReference>
<keyword evidence="5 7" id="KW-1133">Transmembrane helix</keyword>
<dbReference type="GO" id="GO:0015871">
    <property type="term" value="P:choline transport"/>
    <property type="evidence" value="ECO:0007669"/>
    <property type="project" value="TreeGrafter"/>
</dbReference>
<feature type="transmembrane region" description="Helical" evidence="7">
    <location>
        <begin position="137"/>
        <end position="162"/>
    </location>
</feature>
<keyword evidence="4 7" id="KW-0812">Transmembrane</keyword>
<keyword evidence="6 7" id="KW-0472">Membrane</keyword>
<evidence type="ECO:0000256" key="1">
    <source>
        <dbReference type="ARBA" id="ARBA00004141"/>
    </source>
</evidence>
<accession>A0A542DD08</accession>
<dbReference type="OrthoDB" id="9815258at2"/>
<evidence type="ECO:0000256" key="4">
    <source>
        <dbReference type="ARBA" id="ARBA00022692"/>
    </source>
</evidence>
<dbReference type="GO" id="GO:0043190">
    <property type="term" value="C:ATP-binding cassette (ABC) transporter complex"/>
    <property type="evidence" value="ECO:0007669"/>
    <property type="project" value="TreeGrafter"/>
</dbReference>
<protein>
    <submittedName>
        <fullName evidence="9">Glycine betaine/proline transport system permease protein</fullName>
    </submittedName>
</protein>
<organism evidence="9 10">
    <name type="scientific">Amycolatopsis cihanbeyliensis</name>
    <dbReference type="NCBI Taxonomy" id="1128664"/>
    <lineage>
        <taxon>Bacteria</taxon>
        <taxon>Bacillati</taxon>
        <taxon>Actinomycetota</taxon>
        <taxon>Actinomycetes</taxon>
        <taxon>Pseudonocardiales</taxon>
        <taxon>Pseudonocardiaceae</taxon>
        <taxon>Amycolatopsis</taxon>
    </lineage>
</organism>
<gene>
    <name evidence="9" type="ORF">FB471_0612</name>
</gene>
<feature type="transmembrane region" description="Helical" evidence="7">
    <location>
        <begin position="203"/>
        <end position="229"/>
    </location>
</feature>
<evidence type="ECO:0000256" key="2">
    <source>
        <dbReference type="ARBA" id="ARBA00022448"/>
    </source>
</evidence>
<evidence type="ECO:0000256" key="5">
    <source>
        <dbReference type="ARBA" id="ARBA00022989"/>
    </source>
</evidence>
<feature type="domain" description="ABC transmembrane type-1" evidence="8">
    <location>
        <begin position="89"/>
        <end position="268"/>
    </location>
</feature>
<feature type="transmembrane region" description="Helical" evidence="7">
    <location>
        <begin position="92"/>
        <end position="117"/>
    </location>
</feature>
<dbReference type="GO" id="GO:0015226">
    <property type="term" value="F:carnitine transmembrane transporter activity"/>
    <property type="evidence" value="ECO:0007669"/>
    <property type="project" value="TreeGrafter"/>
</dbReference>
<evidence type="ECO:0000256" key="6">
    <source>
        <dbReference type="ARBA" id="ARBA00023136"/>
    </source>
</evidence>
<dbReference type="CDD" id="cd06261">
    <property type="entry name" value="TM_PBP2"/>
    <property type="match status" value="1"/>
</dbReference>
<dbReference type="InterPro" id="IPR035906">
    <property type="entry name" value="MetI-like_sf"/>
</dbReference>
<feature type="transmembrane region" description="Helical" evidence="7">
    <location>
        <begin position="241"/>
        <end position="264"/>
    </location>
</feature>
<evidence type="ECO:0000313" key="10">
    <source>
        <dbReference type="Proteomes" id="UP000320876"/>
    </source>
</evidence>
<dbReference type="EMBL" id="VFML01000001">
    <property type="protein sequence ID" value="TQJ00957.1"/>
    <property type="molecule type" value="Genomic_DNA"/>
</dbReference>
<dbReference type="PROSITE" id="PS50928">
    <property type="entry name" value="ABC_TM1"/>
    <property type="match status" value="1"/>
</dbReference>
<name>A0A542DD08_AMYCI</name>
<dbReference type="RefSeq" id="WP_141995821.1">
    <property type="nucleotide sequence ID" value="NZ_VFML01000001.1"/>
</dbReference>
<dbReference type="Gene3D" id="1.10.3720.10">
    <property type="entry name" value="MetI-like"/>
    <property type="match status" value="1"/>
</dbReference>
<dbReference type="GO" id="GO:0031460">
    <property type="term" value="P:glycine betaine transport"/>
    <property type="evidence" value="ECO:0007669"/>
    <property type="project" value="TreeGrafter"/>
</dbReference>
<sequence length="284" mass="30091">MDEWRIPVGEWTEEAIDWLQSVLGPVFEFVREVLLGAYENLADLLQFPAAWVMILILGGLGVLARGLVFGIGSIVALLLIQLMEQWPNAMQTLALVIVSVAVAGVLTVPIGILAAKSRMVSSIVRPVLDFMQTMPPLVYLIPAVVIFQVGVVPGIIATIIFAMPPGIRLTELGIRQVDPEVVEAGHAFGSSPGKILRHIQLPLALPTIMAGINQVIMLALSMVVLAGFVGGPGLGQEVLSAISRVDVGLGMEAGLSVVILAIYLDRVTAALGARSAVARQEQVA</sequence>
<dbReference type="Pfam" id="PF00528">
    <property type="entry name" value="BPD_transp_1"/>
    <property type="match status" value="1"/>
</dbReference>
<comment type="subcellular location">
    <subcellularLocation>
        <location evidence="7">Cell membrane</location>
        <topology evidence="7">Multi-pass membrane protein</topology>
    </subcellularLocation>
    <subcellularLocation>
        <location evidence="1">Membrane</location>
        <topology evidence="1">Multi-pass membrane protein</topology>
    </subcellularLocation>
</comment>
<dbReference type="FunFam" id="1.10.3720.10:FF:000001">
    <property type="entry name" value="Glycine betaine ABC transporter, permease"/>
    <property type="match status" value="1"/>
</dbReference>
<reference evidence="9 10" key="1">
    <citation type="submission" date="2019-06" db="EMBL/GenBank/DDBJ databases">
        <title>Sequencing the genomes of 1000 actinobacteria strains.</title>
        <authorList>
            <person name="Klenk H.-P."/>
        </authorList>
    </citation>
    <scope>NUCLEOTIDE SEQUENCE [LARGE SCALE GENOMIC DNA]</scope>
    <source>
        <strain evidence="9 10">DSM 45679</strain>
    </source>
</reference>